<keyword evidence="2" id="KW-1185">Reference proteome</keyword>
<gene>
    <name evidence="1" type="ORF">ACFU0X_03250</name>
</gene>
<name>A0ABW6JAW1_STRCE</name>
<dbReference type="Pfam" id="PF21848">
    <property type="entry name" value="DUF6907"/>
    <property type="match status" value="1"/>
</dbReference>
<evidence type="ECO:0000313" key="1">
    <source>
        <dbReference type="EMBL" id="MFE7962059.1"/>
    </source>
</evidence>
<dbReference type="Proteomes" id="UP001600650">
    <property type="component" value="Unassembled WGS sequence"/>
</dbReference>
<evidence type="ECO:0000313" key="2">
    <source>
        <dbReference type="Proteomes" id="UP001600650"/>
    </source>
</evidence>
<dbReference type="RefSeq" id="WP_381724929.1">
    <property type="nucleotide sequence ID" value="NZ_JBHVBU010000005.1"/>
</dbReference>
<organism evidence="1 2">
    <name type="scientific">Streptomyces cellulosae</name>
    <dbReference type="NCBI Taxonomy" id="1968"/>
    <lineage>
        <taxon>Bacteria</taxon>
        <taxon>Bacillati</taxon>
        <taxon>Actinomycetota</taxon>
        <taxon>Actinomycetes</taxon>
        <taxon>Kitasatosporales</taxon>
        <taxon>Streptomycetaceae</taxon>
        <taxon>Streptomyces</taxon>
    </lineage>
</organism>
<reference evidence="1 2" key="1">
    <citation type="submission" date="2024-09" db="EMBL/GenBank/DDBJ databases">
        <title>The Natural Products Discovery Center: Release of the First 8490 Sequenced Strains for Exploring Actinobacteria Biosynthetic Diversity.</title>
        <authorList>
            <person name="Kalkreuter E."/>
            <person name="Kautsar S.A."/>
            <person name="Yang D."/>
            <person name="Bader C.D."/>
            <person name="Teijaro C.N."/>
            <person name="Fluegel L."/>
            <person name="Davis C.M."/>
            <person name="Simpson J.R."/>
            <person name="Lauterbach L."/>
            <person name="Steele A.D."/>
            <person name="Gui C."/>
            <person name="Meng S."/>
            <person name="Li G."/>
            <person name="Viehrig K."/>
            <person name="Ye F."/>
            <person name="Su P."/>
            <person name="Kiefer A.F."/>
            <person name="Nichols A."/>
            <person name="Cepeda A.J."/>
            <person name="Yan W."/>
            <person name="Fan B."/>
            <person name="Jiang Y."/>
            <person name="Adhikari A."/>
            <person name="Zheng C.-J."/>
            <person name="Schuster L."/>
            <person name="Cowan T.M."/>
            <person name="Smanski M.J."/>
            <person name="Chevrette M.G."/>
            <person name="De Carvalho L.P.S."/>
            <person name="Shen B."/>
        </authorList>
    </citation>
    <scope>NUCLEOTIDE SEQUENCE [LARGE SCALE GENOMIC DNA]</scope>
    <source>
        <strain evidence="1 2">NPDC057399</strain>
    </source>
</reference>
<dbReference type="EMBL" id="JBHVBU010000005">
    <property type="protein sequence ID" value="MFE7962059.1"/>
    <property type="molecule type" value="Genomic_DNA"/>
</dbReference>
<dbReference type="InterPro" id="IPR054202">
    <property type="entry name" value="DUF6907"/>
</dbReference>
<protein>
    <submittedName>
        <fullName evidence="1">DUF6907 domain-containing protein</fullName>
    </submittedName>
</protein>
<accession>A0ABW6JAW1</accession>
<comment type="caution">
    <text evidence="1">The sequence shown here is derived from an EMBL/GenBank/DDBJ whole genome shotgun (WGS) entry which is preliminary data.</text>
</comment>
<sequence>MNTPRPVLPSSRPVTLETIDHGQVTVDCPAWCIGHHWQQDIGRDDITHRSVRVKTGTVTESRGWLPMLTAWVSWAPFREIVPVISLVLDAEGDLVAEDGRHVAEGLRLAASRIEQLATHAIRLRGAVE</sequence>
<proteinExistence type="predicted"/>